<gene>
    <name evidence="1" type="ORF">F8E02_11005</name>
</gene>
<protein>
    <submittedName>
        <fullName evidence="1">Uncharacterized protein</fullName>
    </submittedName>
</protein>
<name>A0ABU3X376_9EURY</name>
<evidence type="ECO:0000313" key="2">
    <source>
        <dbReference type="Proteomes" id="UP001281203"/>
    </source>
</evidence>
<organism evidence="1 2">
    <name type="scientific">Methanoculleus caldifontis</name>
    <dbReference type="NCBI Taxonomy" id="2651577"/>
    <lineage>
        <taxon>Archaea</taxon>
        <taxon>Methanobacteriati</taxon>
        <taxon>Methanobacteriota</taxon>
        <taxon>Stenosarchaea group</taxon>
        <taxon>Methanomicrobia</taxon>
        <taxon>Methanomicrobiales</taxon>
        <taxon>Methanomicrobiaceae</taxon>
        <taxon>Methanoculleus</taxon>
    </lineage>
</organism>
<comment type="caution">
    <text evidence="1">The sequence shown here is derived from an EMBL/GenBank/DDBJ whole genome shotgun (WGS) entry which is preliminary data.</text>
</comment>
<reference evidence="1 2" key="1">
    <citation type="submission" date="2019-10" db="EMBL/GenBank/DDBJ databases">
        <title>Isolation and characterization of Methanoculleus sp. Wushi-C6 from a hot spring well.</title>
        <authorList>
            <person name="Chen S.-C."/>
            <person name="Lan Z.-H."/>
            <person name="You Y.-T."/>
            <person name="Lai M.-C."/>
        </authorList>
    </citation>
    <scope>NUCLEOTIDE SEQUENCE [LARGE SCALE GENOMIC DNA]</scope>
    <source>
        <strain evidence="1 2">Wushi-C6</strain>
    </source>
</reference>
<dbReference type="EMBL" id="WBKO01000002">
    <property type="protein sequence ID" value="MDV2482517.1"/>
    <property type="molecule type" value="Genomic_DNA"/>
</dbReference>
<keyword evidence="2" id="KW-1185">Reference proteome</keyword>
<proteinExistence type="predicted"/>
<evidence type="ECO:0000313" key="1">
    <source>
        <dbReference type="EMBL" id="MDV2482517.1"/>
    </source>
</evidence>
<accession>A0ABU3X376</accession>
<sequence length="154" mass="16888">MDEGTESGTPSPNEHQARYIRSTCEYIDRLLTDIEGVLNTSASGSVFPRYSADLTPLQRETIEDFIARLRARLVRILDDQGIARDRPAVPASRAIRGSLIAIDIAAEELRPKHVRAYGEVSGGMTAELESIAGELHDILGRLDRDLDEAAGDDL</sequence>
<dbReference type="RefSeq" id="WP_317065613.1">
    <property type="nucleotide sequence ID" value="NZ_WBKO01000002.1"/>
</dbReference>
<dbReference type="Proteomes" id="UP001281203">
    <property type="component" value="Unassembled WGS sequence"/>
</dbReference>